<comment type="caution">
    <text evidence="1">The sequence shown here is derived from an EMBL/GenBank/DDBJ whole genome shotgun (WGS) entry which is preliminary data.</text>
</comment>
<dbReference type="Proteomes" id="UP000253426">
    <property type="component" value="Unassembled WGS sequence"/>
</dbReference>
<protein>
    <submittedName>
        <fullName evidence="1">Uncharacterized protein</fullName>
    </submittedName>
</protein>
<accession>A0A366HR43</accession>
<sequence>MTEFQKACRAATKAGVEAAEGTSDEEVRAQVQRIKRLRSTGSAEISVPEESSSVDGARLVREAFESWNAERIAYEEKHGKVMPLPKVS</sequence>
<name>A0A366HR43_9BACT</name>
<dbReference type="AlphaFoldDB" id="A0A366HR43"/>
<keyword evidence="2" id="KW-1185">Reference proteome</keyword>
<evidence type="ECO:0000313" key="1">
    <source>
        <dbReference type="EMBL" id="RBP45709.1"/>
    </source>
</evidence>
<dbReference type="EMBL" id="QNRR01000002">
    <property type="protein sequence ID" value="RBP45709.1"/>
    <property type="molecule type" value="Genomic_DNA"/>
</dbReference>
<proteinExistence type="predicted"/>
<dbReference type="RefSeq" id="WP_113957287.1">
    <property type="nucleotide sequence ID" value="NZ_QNRR01000002.1"/>
</dbReference>
<gene>
    <name evidence="1" type="ORF">DES53_10291</name>
</gene>
<evidence type="ECO:0000313" key="2">
    <source>
        <dbReference type="Proteomes" id="UP000253426"/>
    </source>
</evidence>
<reference evidence="1 2" key="1">
    <citation type="submission" date="2018-06" db="EMBL/GenBank/DDBJ databases">
        <title>Genomic Encyclopedia of Type Strains, Phase IV (KMG-IV): sequencing the most valuable type-strain genomes for metagenomic binning, comparative biology and taxonomic classification.</title>
        <authorList>
            <person name="Goeker M."/>
        </authorList>
    </citation>
    <scope>NUCLEOTIDE SEQUENCE [LARGE SCALE GENOMIC DNA]</scope>
    <source>
        <strain evidence="1 2">DSM 25532</strain>
    </source>
</reference>
<organism evidence="1 2">
    <name type="scientific">Roseimicrobium gellanilyticum</name>
    <dbReference type="NCBI Taxonomy" id="748857"/>
    <lineage>
        <taxon>Bacteria</taxon>
        <taxon>Pseudomonadati</taxon>
        <taxon>Verrucomicrobiota</taxon>
        <taxon>Verrucomicrobiia</taxon>
        <taxon>Verrucomicrobiales</taxon>
        <taxon>Verrucomicrobiaceae</taxon>
        <taxon>Roseimicrobium</taxon>
    </lineage>
</organism>